<evidence type="ECO:0000259" key="3">
    <source>
        <dbReference type="PROSITE" id="PS01180"/>
    </source>
</evidence>
<dbReference type="HOGENOM" id="CLU_693460_0_0_1"/>
<dbReference type="InterPro" id="IPR035914">
    <property type="entry name" value="Sperma_CUB_dom_sf"/>
</dbReference>
<dbReference type="SUPFAM" id="SSF49854">
    <property type="entry name" value="Spermadhesin, CUB domain"/>
    <property type="match status" value="1"/>
</dbReference>
<evidence type="ECO:0000256" key="2">
    <source>
        <dbReference type="SAM" id="Phobius"/>
    </source>
</evidence>
<dbReference type="PaxDb" id="55529-EKX35231"/>
<dbReference type="AlphaFoldDB" id="L1IG39"/>
<keyword evidence="1" id="KW-1015">Disulfide bond</keyword>
<reference evidence="6" key="2">
    <citation type="submission" date="2012-11" db="EMBL/GenBank/DDBJ databases">
        <authorList>
            <person name="Kuo A."/>
            <person name="Curtis B.A."/>
            <person name="Tanifuji G."/>
            <person name="Burki F."/>
            <person name="Gruber A."/>
            <person name="Irimia M."/>
            <person name="Maruyama S."/>
            <person name="Arias M.C."/>
            <person name="Ball S.G."/>
            <person name="Gile G.H."/>
            <person name="Hirakawa Y."/>
            <person name="Hopkins J.F."/>
            <person name="Rensing S.A."/>
            <person name="Schmutz J."/>
            <person name="Symeonidi A."/>
            <person name="Elias M."/>
            <person name="Eveleigh R.J."/>
            <person name="Herman E.K."/>
            <person name="Klute M.J."/>
            <person name="Nakayama T."/>
            <person name="Obornik M."/>
            <person name="Reyes-Prieto A."/>
            <person name="Armbrust E.V."/>
            <person name="Aves S.J."/>
            <person name="Beiko R.G."/>
            <person name="Coutinho P."/>
            <person name="Dacks J.B."/>
            <person name="Durnford D.G."/>
            <person name="Fast N.M."/>
            <person name="Green B.R."/>
            <person name="Grisdale C."/>
            <person name="Hempe F."/>
            <person name="Henrissat B."/>
            <person name="Hoppner M.P."/>
            <person name="Ishida K.-I."/>
            <person name="Kim E."/>
            <person name="Koreny L."/>
            <person name="Kroth P.G."/>
            <person name="Liu Y."/>
            <person name="Malik S.-B."/>
            <person name="Maier U.G."/>
            <person name="McRose D."/>
            <person name="Mock T."/>
            <person name="Neilson J.A."/>
            <person name="Onodera N.T."/>
            <person name="Poole A.M."/>
            <person name="Pritham E.J."/>
            <person name="Richards T.A."/>
            <person name="Rocap G."/>
            <person name="Roy S.W."/>
            <person name="Sarai C."/>
            <person name="Schaack S."/>
            <person name="Shirato S."/>
            <person name="Slamovits C.H."/>
            <person name="Spencer D.F."/>
            <person name="Suzuki S."/>
            <person name="Worden A.Z."/>
            <person name="Zauner S."/>
            <person name="Barry K."/>
            <person name="Bell C."/>
            <person name="Bharti A.K."/>
            <person name="Crow J.A."/>
            <person name="Grimwood J."/>
            <person name="Kramer R."/>
            <person name="Lindquist E."/>
            <person name="Lucas S."/>
            <person name="Salamov A."/>
            <person name="McFadden G.I."/>
            <person name="Lane C.E."/>
            <person name="Keeling P.J."/>
            <person name="Gray M.W."/>
            <person name="Grigoriev I.V."/>
            <person name="Archibald J.M."/>
        </authorList>
    </citation>
    <scope>NUCLEOTIDE SEQUENCE</scope>
    <source>
        <strain evidence="6">CCMP2712</strain>
    </source>
</reference>
<dbReference type="RefSeq" id="XP_005822211.1">
    <property type="nucleotide sequence ID" value="XM_005822154.1"/>
</dbReference>
<dbReference type="InterPro" id="IPR000859">
    <property type="entry name" value="CUB_dom"/>
</dbReference>
<evidence type="ECO:0000256" key="1">
    <source>
        <dbReference type="ARBA" id="ARBA00023157"/>
    </source>
</evidence>
<reference evidence="4 6" key="1">
    <citation type="journal article" date="2012" name="Nature">
        <title>Algal genomes reveal evolutionary mosaicism and the fate of nucleomorphs.</title>
        <authorList>
            <consortium name="DOE Joint Genome Institute"/>
            <person name="Curtis B.A."/>
            <person name="Tanifuji G."/>
            <person name="Burki F."/>
            <person name="Gruber A."/>
            <person name="Irimia M."/>
            <person name="Maruyama S."/>
            <person name="Arias M.C."/>
            <person name="Ball S.G."/>
            <person name="Gile G.H."/>
            <person name="Hirakawa Y."/>
            <person name="Hopkins J.F."/>
            <person name="Kuo A."/>
            <person name="Rensing S.A."/>
            <person name="Schmutz J."/>
            <person name="Symeonidi A."/>
            <person name="Elias M."/>
            <person name="Eveleigh R.J."/>
            <person name="Herman E.K."/>
            <person name="Klute M.J."/>
            <person name="Nakayama T."/>
            <person name="Obornik M."/>
            <person name="Reyes-Prieto A."/>
            <person name="Armbrust E.V."/>
            <person name="Aves S.J."/>
            <person name="Beiko R.G."/>
            <person name="Coutinho P."/>
            <person name="Dacks J.B."/>
            <person name="Durnford D.G."/>
            <person name="Fast N.M."/>
            <person name="Green B.R."/>
            <person name="Grisdale C.J."/>
            <person name="Hempel F."/>
            <person name="Henrissat B."/>
            <person name="Hoppner M.P."/>
            <person name="Ishida K."/>
            <person name="Kim E."/>
            <person name="Koreny L."/>
            <person name="Kroth P.G."/>
            <person name="Liu Y."/>
            <person name="Malik S.B."/>
            <person name="Maier U.G."/>
            <person name="McRose D."/>
            <person name="Mock T."/>
            <person name="Neilson J.A."/>
            <person name="Onodera N.T."/>
            <person name="Poole A.M."/>
            <person name="Pritham E.J."/>
            <person name="Richards T.A."/>
            <person name="Rocap G."/>
            <person name="Roy S.W."/>
            <person name="Sarai C."/>
            <person name="Schaack S."/>
            <person name="Shirato S."/>
            <person name="Slamovits C.H."/>
            <person name="Spencer D.F."/>
            <person name="Suzuki S."/>
            <person name="Worden A.Z."/>
            <person name="Zauner S."/>
            <person name="Barry K."/>
            <person name="Bell C."/>
            <person name="Bharti A.K."/>
            <person name="Crow J.A."/>
            <person name="Grimwood J."/>
            <person name="Kramer R."/>
            <person name="Lindquist E."/>
            <person name="Lucas S."/>
            <person name="Salamov A."/>
            <person name="McFadden G.I."/>
            <person name="Lane C.E."/>
            <person name="Keeling P.J."/>
            <person name="Gray M.W."/>
            <person name="Grigoriev I.V."/>
            <person name="Archibald J.M."/>
        </authorList>
    </citation>
    <scope>NUCLEOTIDE SEQUENCE</scope>
    <source>
        <strain evidence="4 6">CCMP2712</strain>
    </source>
</reference>
<dbReference type="KEGG" id="gtt:GUITHDRAFT_166043"/>
<dbReference type="Proteomes" id="UP000011087">
    <property type="component" value="Unassembled WGS sequence"/>
</dbReference>
<dbReference type="EnsemblProtists" id="EKX35231">
    <property type="protein sequence ID" value="EKX35231"/>
    <property type="gene ID" value="GUITHDRAFT_166043"/>
</dbReference>
<dbReference type="SMART" id="SM00042">
    <property type="entry name" value="CUB"/>
    <property type="match status" value="1"/>
</dbReference>
<dbReference type="Pfam" id="PF00431">
    <property type="entry name" value="CUB"/>
    <property type="match status" value="1"/>
</dbReference>
<keyword evidence="2" id="KW-0812">Transmembrane</keyword>
<proteinExistence type="predicted"/>
<dbReference type="PROSITE" id="PS01180">
    <property type="entry name" value="CUB"/>
    <property type="match status" value="1"/>
</dbReference>
<gene>
    <name evidence="4" type="ORF">GUITHDRAFT_166043</name>
</gene>
<evidence type="ECO:0000313" key="5">
    <source>
        <dbReference type="EnsemblProtists" id="EKX35231"/>
    </source>
</evidence>
<reference evidence="5" key="3">
    <citation type="submission" date="2015-06" db="UniProtKB">
        <authorList>
            <consortium name="EnsemblProtists"/>
        </authorList>
    </citation>
    <scope>IDENTIFICATION</scope>
</reference>
<dbReference type="Gene3D" id="2.60.120.290">
    <property type="entry name" value="Spermadhesin, CUB domain"/>
    <property type="match status" value="1"/>
</dbReference>
<feature type="transmembrane region" description="Helical" evidence="2">
    <location>
        <begin position="29"/>
        <end position="47"/>
    </location>
</feature>
<accession>L1IG39</accession>
<sequence>MIDAAQADLSQEHAMIKNKTTSQGDRLRFLRVLFAATLCLFCAGWLFCQEGQKVSKPTELKETKLTRQLIANIKGKEKVLEDAFNEDAREDRVITAAYQIARARIRDQLQDRFDNQVKQELEKNLHPTMSTSTFLYKIGKNVLAAQRGLDDGRKLLDGLQGLGRRVEGLEQSICRDVNCDDPWQRMKQALNRKEEARKALARVKTEHLSNVELKKSEGKRFDGILNSLSNTSRWEDEEIQKWKEKSEELRALLHERETNQRAAAHKQPNVTAAVPYHCHGLVHLVGRRGSITTGTGPVPDPSDNDCRWIIKSDKNVLLQFQDFHIYGTSGRLTIFAGPKDVERYRNEDVINWASAFRSITGVKNEAPIACPSNEVLLVFKTSAINAERSGFNLTWSDS</sequence>
<keyword evidence="6" id="KW-1185">Reference proteome</keyword>
<evidence type="ECO:0000313" key="4">
    <source>
        <dbReference type="EMBL" id="EKX35231.1"/>
    </source>
</evidence>
<dbReference type="GeneID" id="17291973"/>
<keyword evidence="2" id="KW-0472">Membrane</keyword>
<organism evidence="4">
    <name type="scientific">Guillardia theta (strain CCMP2712)</name>
    <name type="common">Cryptophyte</name>
    <dbReference type="NCBI Taxonomy" id="905079"/>
    <lineage>
        <taxon>Eukaryota</taxon>
        <taxon>Cryptophyceae</taxon>
        <taxon>Pyrenomonadales</taxon>
        <taxon>Geminigeraceae</taxon>
        <taxon>Guillardia</taxon>
    </lineage>
</organism>
<feature type="domain" description="CUB" evidence="3">
    <location>
        <begin position="278"/>
        <end position="398"/>
    </location>
</feature>
<dbReference type="CDD" id="cd00041">
    <property type="entry name" value="CUB"/>
    <property type="match status" value="1"/>
</dbReference>
<keyword evidence="2" id="KW-1133">Transmembrane helix</keyword>
<evidence type="ECO:0000313" key="6">
    <source>
        <dbReference type="Proteomes" id="UP000011087"/>
    </source>
</evidence>
<name>L1IG39_GUITC</name>
<protein>
    <recommendedName>
        <fullName evidence="3">CUB domain-containing protein</fullName>
    </recommendedName>
</protein>
<dbReference type="EMBL" id="JH993094">
    <property type="protein sequence ID" value="EKX35231.1"/>
    <property type="molecule type" value="Genomic_DNA"/>
</dbReference>